<proteinExistence type="predicted"/>
<protein>
    <submittedName>
        <fullName evidence="2">Uncharacterized protein</fullName>
    </submittedName>
</protein>
<reference evidence="2 3" key="1">
    <citation type="journal article" date="2016" name="Mol. Biol. Evol.">
        <title>Comparative Genomics of Early-Diverging Mushroom-Forming Fungi Provides Insights into the Origins of Lignocellulose Decay Capabilities.</title>
        <authorList>
            <person name="Nagy L.G."/>
            <person name="Riley R."/>
            <person name="Tritt A."/>
            <person name="Adam C."/>
            <person name="Daum C."/>
            <person name="Floudas D."/>
            <person name="Sun H."/>
            <person name="Yadav J.S."/>
            <person name="Pangilinan J."/>
            <person name="Larsson K.H."/>
            <person name="Matsuura K."/>
            <person name="Barry K."/>
            <person name="Labutti K."/>
            <person name="Kuo R."/>
            <person name="Ohm R.A."/>
            <person name="Bhattacharya S.S."/>
            <person name="Shirouzu T."/>
            <person name="Yoshinaga Y."/>
            <person name="Martin F.M."/>
            <person name="Grigoriev I.V."/>
            <person name="Hibbett D.S."/>
        </authorList>
    </citation>
    <scope>NUCLEOTIDE SEQUENCE [LARGE SCALE GENOMIC DNA]</scope>
    <source>
        <strain evidence="2 3">CBS 109695</strain>
    </source>
</reference>
<evidence type="ECO:0000256" key="1">
    <source>
        <dbReference type="SAM" id="Coils"/>
    </source>
</evidence>
<evidence type="ECO:0000313" key="2">
    <source>
        <dbReference type="EMBL" id="KZP15343.1"/>
    </source>
</evidence>
<evidence type="ECO:0000313" key="3">
    <source>
        <dbReference type="Proteomes" id="UP000076532"/>
    </source>
</evidence>
<dbReference type="Proteomes" id="UP000076532">
    <property type="component" value="Unassembled WGS sequence"/>
</dbReference>
<keyword evidence="3" id="KW-1185">Reference proteome</keyword>
<dbReference type="EMBL" id="KV417606">
    <property type="protein sequence ID" value="KZP15343.1"/>
    <property type="molecule type" value="Genomic_DNA"/>
</dbReference>
<dbReference type="OrthoDB" id="3262480at2759"/>
<organism evidence="2 3">
    <name type="scientific">Athelia psychrophila</name>
    <dbReference type="NCBI Taxonomy" id="1759441"/>
    <lineage>
        <taxon>Eukaryota</taxon>
        <taxon>Fungi</taxon>
        <taxon>Dikarya</taxon>
        <taxon>Basidiomycota</taxon>
        <taxon>Agaricomycotina</taxon>
        <taxon>Agaricomycetes</taxon>
        <taxon>Agaricomycetidae</taxon>
        <taxon>Atheliales</taxon>
        <taxon>Atheliaceae</taxon>
        <taxon>Athelia</taxon>
    </lineage>
</organism>
<name>A0A166E371_9AGAM</name>
<accession>A0A166E371</accession>
<sequence length="114" mass="12333">MRSENTPSLCGIEERLEIIDVGTVGGAQKLPRFEDTTKSAETLRNERDDLIARLKSLKSENELRIAVQDSLGLGAEEARANRERGVDVSLADAQMDGTGKVVIAGPPPDEESRA</sequence>
<feature type="coiled-coil region" evidence="1">
    <location>
        <begin position="33"/>
        <end position="60"/>
    </location>
</feature>
<gene>
    <name evidence="2" type="ORF">FIBSPDRAFT_895932</name>
</gene>
<dbReference type="AlphaFoldDB" id="A0A166E371"/>
<keyword evidence="1" id="KW-0175">Coiled coil</keyword>